<sequence length="409" mass="46519">MKTRIITGALLTIFLVSCKKEDKKQPIDLLEGPWRASLTVQDNEELPFLFEVMEDETLKIFNAEEVIDVDEVEIFGDSIKIKFPVFEGYVAAKFEDSLTISGSFIKESLDRTVPFKATFGEQDRFDIATPPSANITGNWETVFSQDNEEDRYIAKGIFNQNGNIVSGTFRTTTGDYRYLEGVVNGDQLQLSTFDGAHAFLFTGKVTDSTLSGNFYSGNHWKEPFVAKRNEEYELPSEDSLTFIKEGYDGLEFSFPDTEGAMVSLDDERFKDKAVIVQIMGTWCPNCMDETKYYVDFYNKHKEKDVAFVALAFEYAKTKERAVASIHRLQKKLNVPYPILLAQHGTSDKKKAQEKLPMLNHVLSYPTTIFVDKKGEVRRIHTGFNGPATGKKYEEFTAEFERFVTELASE</sequence>
<dbReference type="InterPro" id="IPR013740">
    <property type="entry name" value="Redoxin"/>
</dbReference>
<feature type="domain" description="Thioredoxin" evidence="1">
    <location>
        <begin position="243"/>
        <end position="408"/>
    </location>
</feature>
<evidence type="ECO:0000313" key="3">
    <source>
        <dbReference type="Proteomes" id="UP000184432"/>
    </source>
</evidence>
<dbReference type="SUPFAM" id="SSF52833">
    <property type="entry name" value="Thioredoxin-like"/>
    <property type="match status" value="1"/>
</dbReference>
<dbReference type="RefSeq" id="WP_073314243.1">
    <property type="nucleotide sequence ID" value="NZ_FQYP01000001.1"/>
</dbReference>
<keyword evidence="3" id="KW-1185">Reference proteome</keyword>
<dbReference type="InterPro" id="IPR013766">
    <property type="entry name" value="Thioredoxin_domain"/>
</dbReference>
<dbReference type="PROSITE" id="PS51257">
    <property type="entry name" value="PROKAR_LIPOPROTEIN"/>
    <property type="match status" value="1"/>
</dbReference>
<dbReference type="PANTHER" id="PTHR42852">
    <property type="entry name" value="THIOL:DISULFIDE INTERCHANGE PROTEIN DSBE"/>
    <property type="match status" value="1"/>
</dbReference>
<evidence type="ECO:0000259" key="1">
    <source>
        <dbReference type="PROSITE" id="PS51352"/>
    </source>
</evidence>
<protein>
    <submittedName>
        <fullName evidence="2">Peroxiredoxin</fullName>
    </submittedName>
</protein>
<dbReference type="AlphaFoldDB" id="A0A1M6BKG2"/>
<dbReference type="CDD" id="cd02966">
    <property type="entry name" value="TlpA_like_family"/>
    <property type="match status" value="1"/>
</dbReference>
<dbReference type="STRING" id="570521.SAMN04488508_101886"/>
<dbReference type="Gene3D" id="3.40.30.10">
    <property type="entry name" value="Glutaredoxin"/>
    <property type="match status" value="1"/>
</dbReference>
<dbReference type="OrthoDB" id="616241at2"/>
<dbReference type="Proteomes" id="UP000184432">
    <property type="component" value="Unassembled WGS sequence"/>
</dbReference>
<dbReference type="PROSITE" id="PS51352">
    <property type="entry name" value="THIOREDOXIN_2"/>
    <property type="match status" value="1"/>
</dbReference>
<name>A0A1M6BKG2_9FLAO</name>
<dbReference type="PANTHER" id="PTHR42852:SF13">
    <property type="entry name" value="PROTEIN DIPZ"/>
    <property type="match status" value="1"/>
</dbReference>
<gene>
    <name evidence="2" type="ORF">SAMN04488508_101886</name>
</gene>
<dbReference type="Pfam" id="PF08534">
    <property type="entry name" value="Redoxin"/>
    <property type="match status" value="1"/>
</dbReference>
<dbReference type="InterPro" id="IPR050553">
    <property type="entry name" value="Thioredoxin_ResA/DsbE_sf"/>
</dbReference>
<proteinExistence type="predicted"/>
<organism evidence="2 3">
    <name type="scientific">Aquimarina spongiae</name>
    <dbReference type="NCBI Taxonomy" id="570521"/>
    <lineage>
        <taxon>Bacteria</taxon>
        <taxon>Pseudomonadati</taxon>
        <taxon>Bacteroidota</taxon>
        <taxon>Flavobacteriia</taxon>
        <taxon>Flavobacteriales</taxon>
        <taxon>Flavobacteriaceae</taxon>
        <taxon>Aquimarina</taxon>
    </lineage>
</organism>
<dbReference type="InterPro" id="IPR036249">
    <property type="entry name" value="Thioredoxin-like_sf"/>
</dbReference>
<evidence type="ECO:0000313" key="2">
    <source>
        <dbReference type="EMBL" id="SHI49270.1"/>
    </source>
</evidence>
<reference evidence="3" key="1">
    <citation type="submission" date="2016-11" db="EMBL/GenBank/DDBJ databases">
        <authorList>
            <person name="Varghese N."/>
            <person name="Submissions S."/>
        </authorList>
    </citation>
    <scope>NUCLEOTIDE SEQUENCE [LARGE SCALE GENOMIC DNA]</scope>
    <source>
        <strain evidence="3">DSM 22623</strain>
    </source>
</reference>
<dbReference type="GO" id="GO:0016491">
    <property type="term" value="F:oxidoreductase activity"/>
    <property type="evidence" value="ECO:0007669"/>
    <property type="project" value="InterPro"/>
</dbReference>
<accession>A0A1M6BKG2</accession>
<dbReference type="EMBL" id="FQYP01000001">
    <property type="protein sequence ID" value="SHI49270.1"/>
    <property type="molecule type" value="Genomic_DNA"/>
</dbReference>